<dbReference type="Proteomes" id="UP000824533">
    <property type="component" value="Linkage Group LG03"/>
</dbReference>
<reference evidence="1 2" key="1">
    <citation type="journal article" date="2021" name="Front. Genet.">
        <title>Chromosome-Level Genome Assembly Reveals Significant Gene Expansion in the Toll and IMD Signaling Pathways of Dendrolimus kikuchii.</title>
        <authorList>
            <person name="Zhou J."/>
            <person name="Wu P."/>
            <person name="Xiong Z."/>
            <person name="Liu N."/>
            <person name="Zhao N."/>
            <person name="Ji M."/>
            <person name="Qiu Y."/>
            <person name="Yang B."/>
        </authorList>
    </citation>
    <scope>NUCLEOTIDE SEQUENCE [LARGE SCALE GENOMIC DNA]</scope>
    <source>
        <strain evidence="1">Ann1</strain>
    </source>
</reference>
<organism evidence="1 2">
    <name type="scientific">Dendrolimus kikuchii</name>
    <dbReference type="NCBI Taxonomy" id="765133"/>
    <lineage>
        <taxon>Eukaryota</taxon>
        <taxon>Metazoa</taxon>
        <taxon>Ecdysozoa</taxon>
        <taxon>Arthropoda</taxon>
        <taxon>Hexapoda</taxon>
        <taxon>Insecta</taxon>
        <taxon>Pterygota</taxon>
        <taxon>Neoptera</taxon>
        <taxon>Endopterygota</taxon>
        <taxon>Lepidoptera</taxon>
        <taxon>Glossata</taxon>
        <taxon>Ditrysia</taxon>
        <taxon>Bombycoidea</taxon>
        <taxon>Lasiocampidae</taxon>
        <taxon>Dendrolimus</taxon>
    </lineage>
</organism>
<sequence>MMRVIHIIIWFFYALSCASTQDPVANLKQGRIVGIKVYTESSSTRRTVEIYYGIPYAVPPIGRYRFSAPERHNGWGRTFYAHRMPPHCPHGGDTEVDHSNEDCLFLNIWTPRSVDRKALPVIVILYSESWVRGSISLPCQDLAAEGAVVVTVAYRLHLLSFFTLRSVFARGNLALLDQYLAFLWIRENIAAFGGDPASITVLGHSAGADSLLYHISSPRSAGLFQRAIIMSPRGLWKAIDDQNVVSASDLEKLSREIAFKLGCNTTNDQEILHCMRSRPLANIFATYLHTNWSQEIQPVPDDFLPETEQYLPVSLVVSLSSTKQPVTQIDLLFGTTDLEAINSNEEIYNELLKRGTSYITEYANTKAIPSILKIFSLNAPGSLSMLTEVIRWEYWHDKIKSNDNTFKHLENLARMESSAKWGAGSALLAARLARRVARLYVYRYSQPGGVDLKGQQFNYTGAVHGSDLVSLLGDSLMLQIARRPATVEERRISSQFQQYIINFIKYGAVNVEGWLRYKVGDGHIYDIRDKSVATENTRSASKEVIFWLQYLPELSKLMSLERTEQLTLDRGEGRLRGGVFAMCGVTVGLLILLCACLVILQRQRSRRLAIASDGF</sequence>
<gene>
    <name evidence="1" type="ORF">K1T71_001911</name>
</gene>
<comment type="caution">
    <text evidence="1">The sequence shown here is derived from an EMBL/GenBank/DDBJ whole genome shotgun (WGS) entry which is preliminary data.</text>
</comment>
<keyword evidence="2" id="KW-1185">Reference proteome</keyword>
<protein>
    <submittedName>
        <fullName evidence="1">Uncharacterized protein</fullName>
    </submittedName>
</protein>
<evidence type="ECO:0000313" key="1">
    <source>
        <dbReference type="EMBL" id="KAJ0182542.1"/>
    </source>
</evidence>
<name>A0ACC1DGJ7_9NEOP</name>
<accession>A0ACC1DGJ7</accession>
<dbReference type="EMBL" id="CM034389">
    <property type="protein sequence ID" value="KAJ0182542.1"/>
    <property type="molecule type" value="Genomic_DNA"/>
</dbReference>
<proteinExistence type="predicted"/>
<evidence type="ECO:0000313" key="2">
    <source>
        <dbReference type="Proteomes" id="UP000824533"/>
    </source>
</evidence>